<sequence>MLELGHGLAEGQIRVVCYQTLLGLQHLHSQKIIHRDLKAGNILLTQPGDIRLADFGVSAVNSQTLQRRSSFIGTPYWMAPEVVMCETCKEAPYDYKADVWSLGITLIELAEAQPPNHEMNPTRVLLKVLKSQPPNLKYRQLWSQDFNDFLNKCLQRNPQERFSTSELLEQPFVSKDIDNTPLRELVAEVLAEITEEEDGSLKECDFVNDAPCTGQSQEVMLRDTQSPEHNCSVKTENGLQEMQKRNSIKNTDQKPTMRLQKRTSFLKEMRRRSAPSFSREARASVKWRVDNAYLETKNSEHVKKQHLLPMDVPANIQNSKLGLCQSSGRSEETEDTAKVIGLFDMHHMNSDTASLRLANEDSKKNVNIELQQTPKLVPENQCDAITTVNQSPNICQAVDFHSSLTTAPQRWRSNESLSSSTRILSKTWSVPCTNKRHSTVVWRTLEAELPEGQKNIIKNFNETSHSDRNDKQPMQIEPDCKENEEQRTKDRRISRPMNDGLQVTFRCSWSVPQKEKHIGIQKHSRSFSHGNKASVKWVAGKQQDGTQENVLTGQKKTASLELSVSATSGDTVGLGRHGVCHFDKERVHTNVVGHLPNSKETICKNSEDFHMEQYSNHTSENSKHAYRPISPVMGTVSNNHSARRLSRRWTMISSGKEILLESQFSLTETELKSKVRERTEHFKTHLLNKEDRKKSDEDANADHISDRSVPLGESNRKNDASQDIGAKKRLNFARCSWSVDPAEVNGEFNIQNESMTSIMEDETPTEEVQCEDSKADDEDIGSLETQRTVRITRRFIVDGKEVSSCKRKPQPSNKDIKERTVRRQELQQLRVLQKEEMKAQSQLEQRMQREREIMFRHIEQEIISKKQYYEREIEAFERQMEQGRVRREQEHTNRLQQDALRIKAQHQKERNKKKLELRDKRQEEKFLLEQQQELNSALQKVVNEHKKKVLSIEKENLCKIHSLKSARDSVLLRLEERHLQEKYQLFRHQVIEQYALQKHQLRKRHEKEMERLKHYQGILLEELKSQQLQEKVRNQKGQRTEARNRQTMFKERLKNQGLSASVQKERNKQFLQQETMRQKEDSQKLQQKQEQELQKFKEHLEETSRELVQIQEEKMRTLHEQEVKKLQRLDAEHRMESEQWQERLRLSKESLDTEFASRQQQIIGTGKQKYKSADRFTSWFSPS</sequence>
<evidence type="ECO:0000313" key="13">
    <source>
        <dbReference type="Proteomes" id="UP000770717"/>
    </source>
</evidence>
<keyword evidence="6" id="KW-0418">Kinase</keyword>
<evidence type="ECO:0000259" key="11">
    <source>
        <dbReference type="PROSITE" id="PS50011"/>
    </source>
</evidence>
<dbReference type="InterPro" id="IPR022165">
    <property type="entry name" value="PKK"/>
</dbReference>
<comment type="catalytic activity">
    <reaction evidence="7">
        <text>L-threonyl-[protein] + ATP = O-phospho-L-threonyl-[protein] + ADP + H(+)</text>
        <dbReference type="Rhea" id="RHEA:46608"/>
        <dbReference type="Rhea" id="RHEA-COMP:11060"/>
        <dbReference type="Rhea" id="RHEA-COMP:11605"/>
        <dbReference type="ChEBI" id="CHEBI:15378"/>
        <dbReference type="ChEBI" id="CHEBI:30013"/>
        <dbReference type="ChEBI" id="CHEBI:30616"/>
        <dbReference type="ChEBI" id="CHEBI:61977"/>
        <dbReference type="ChEBI" id="CHEBI:456216"/>
        <dbReference type="EC" id="2.7.11.1"/>
    </reaction>
</comment>
<keyword evidence="9" id="KW-0175">Coiled coil</keyword>
<comment type="caution">
    <text evidence="12">The sequence shown here is derived from an EMBL/GenBank/DDBJ whole genome shotgun (WGS) entry which is preliminary data.</text>
</comment>
<dbReference type="Gene3D" id="1.10.510.10">
    <property type="entry name" value="Transferase(Phosphotransferase) domain 1"/>
    <property type="match status" value="1"/>
</dbReference>
<feature type="domain" description="Protein kinase" evidence="11">
    <location>
        <begin position="1"/>
        <end position="173"/>
    </location>
</feature>
<comment type="similarity">
    <text evidence="1">Belongs to the protein kinase superfamily. STE Ser/Thr protein kinase family. STE20 subfamily.</text>
</comment>
<dbReference type="Proteomes" id="UP000770717">
    <property type="component" value="Unassembled WGS sequence"/>
</dbReference>
<dbReference type="InterPro" id="IPR008271">
    <property type="entry name" value="Ser/Thr_kinase_AS"/>
</dbReference>
<comment type="catalytic activity">
    <reaction evidence="8">
        <text>L-seryl-[protein] + ATP = O-phospho-L-seryl-[protein] + ADP + H(+)</text>
        <dbReference type="Rhea" id="RHEA:17989"/>
        <dbReference type="Rhea" id="RHEA-COMP:9863"/>
        <dbReference type="Rhea" id="RHEA-COMP:11604"/>
        <dbReference type="ChEBI" id="CHEBI:15378"/>
        <dbReference type="ChEBI" id="CHEBI:29999"/>
        <dbReference type="ChEBI" id="CHEBI:30616"/>
        <dbReference type="ChEBI" id="CHEBI:83421"/>
        <dbReference type="ChEBI" id="CHEBI:456216"/>
        <dbReference type="EC" id="2.7.11.1"/>
    </reaction>
</comment>
<proteinExistence type="inferred from homology"/>
<keyword evidence="3" id="KW-0723">Serine/threonine-protein kinase</keyword>
<dbReference type="Pfam" id="PF12474">
    <property type="entry name" value="PKK"/>
    <property type="match status" value="1"/>
</dbReference>
<keyword evidence="4" id="KW-0597">Phosphoprotein</keyword>
<dbReference type="Pfam" id="PF00069">
    <property type="entry name" value="Pkinase"/>
    <property type="match status" value="1"/>
</dbReference>
<evidence type="ECO:0000256" key="1">
    <source>
        <dbReference type="ARBA" id="ARBA00008874"/>
    </source>
</evidence>
<feature type="coiled-coil region" evidence="9">
    <location>
        <begin position="991"/>
        <end position="1120"/>
    </location>
</feature>
<protein>
    <recommendedName>
        <fullName evidence="2">non-specific serine/threonine protein kinase</fullName>
        <ecNumber evidence="2">2.7.11.1</ecNumber>
    </recommendedName>
</protein>
<name>A0A8J6FK71_ELECQ</name>
<dbReference type="OrthoDB" id="10027016at2759"/>
<evidence type="ECO:0000256" key="4">
    <source>
        <dbReference type="ARBA" id="ARBA00022553"/>
    </source>
</evidence>
<dbReference type="SUPFAM" id="SSF56112">
    <property type="entry name" value="Protein kinase-like (PK-like)"/>
    <property type="match status" value="1"/>
</dbReference>
<dbReference type="InterPro" id="IPR011009">
    <property type="entry name" value="Kinase-like_dom_sf"/>
</dbReference>
<dbReference type="FunFam" id="1.10.510.10:FF:001298">
    <property type="entry name" value="STE20-like kinase"/>
    <property type="match status" value="1"/>
</dbReference>
<accession>A0A8J6FK71</accession>
<dbReference type="PROSITE" id="PS50011">
    <property type="entry name" value="PROTEIN_KINASE_DOM"/>
    <property type="match status" value="1"/>
</dbReference>
<dbReference type="EMBL" id="WNTK01000002">
    <property type="protein sequence ID" value="KAG9488851.1"/>
    <property type="molecule type" value="Genomic_DNA"/>
</dbReference>
<dbReference type="PROSITE" id="PS00108">
    <property type="entry name" value="PROTEIN_KINASE_ST"/>
    <property type="match status" value="1"/>
</dbReference>
<keyword evidence="13" id="KW-1185">Reference proteome</keyword>
<feature type="compositionally biased region" description="Basic residues" evidence="10">
    <location>
        <begin position="903"/>
        <end position="913"/>
    </location>
</feature>
<dbReference type="GO" id="GO:0005524">
    <property type="term" value="F:ATP binding"/>
    <property type="evidence" value="ECO:0007669"/>
    <property type="project" value="InterPro"/>
</dbReference>
<feature type="region of interest" description="Disordered" evidence="10">
    <location>
        <begin position="891"/>
        <end position="916"/>
    </location>
</feature>
<evidence type="ECO:0000256" key="10">
    <source>
        <dbReference type="SAM" id="MobiDB-lite"/>
    </source>
</evidence>
<evidence type="ECO:0000256" key="6">
    <source>
        <dbReference type="ARBA" id="ARBA00022777"/>
    </source>
</evidence>
<reference evidence="12" key="1">
    <citation type="thesis" date="2020" institute="ProQuest LLC" country="789 East Eisenhower Parkway, Ann Arbor, MI, USA">
        <title>Comparative Genomics and Chromosome Evolution.</title>
        <authorList>
            <person name="Mudd A.B."/>
        </authorList>
    </citation>
    <scope>NUCLEOTIDE SEQUENCE</scope>
    <source>
        <strain evidence="12">HN-11 Male</strain>
        <tissue evidence="12">Kidney and liver</tissue>
    </source>
</reference>
<evidence type="ECO:0000256" key="2">
    <source>
        <dbReference type="ARBA" id="ARBA00012513"/>
    </source>
</evidence>
<dbReference type="EC" id="2.7.11.1" evidence="2"/>
<evidence type="ECO:0000256" key="9">
    <source>
        <dbReference type="SAM" id="Coils"/>
    </source>
</evidence>
<dbReference type="PANTHER" id="PTHR46538">
    <property type="entry name" value="PROTEIN KINASE DOMAIN-CONTAINING PROTEIN"/>
    <property type="match status" value="1"/>
</dbReference>
<evidence type="ECO:0000256" key="7">
    <source>
        <dbReference type="ARBA" id="ARBA00047899"/>
    </source>
</evidence>
<dbReference type="SMART" id="SM00220">
    <property type="entry name" value="S_TKc"/>
    <property type="match status" value="1"/>
</dbReference>
<evidence type="ECO:0000256" key="5">
    <source>
        <dbReference type="ARBA" id="ARBA00022679"/>
    </source>
</evidence>
<evidence type="ECO:0000256" key="3">
    <source>
        <dbReference type="ARBA" id="ARBA00022527"/>
    </source>
</evidence>
<gene>
    <name evidence="12" type="ORF">GDO78_005052</name>
</gene>
<feature type="region of interest" description="Disordered" evidence="10">
    <location>
        <begin position="686"/>
        <end position="722"/>
    </location>
</feature>
<organism evidence="12 13">
    <name type="scientific">Eleutherodactylus coqui</name>
    <name type="common">Puerto Rican coqui</name>
    <dbReference type="NCBI Taxonomy" id="57060"/>
    <lineage>
        <taxon>Eukaryota</taxon>
        <taxon>Metazoa</taxon>
        <taxon>Chordata</taxon>
        <taxon>Craniata</taxon>
        <taxon>Vertebrata</taxon>
        <taxon>Euteleostomi</taxon>
        <taxon>Amphibia</taxon>
        <taxon>Batrachia</taxon>
        <taxon>Anura</taxon>
        <taxon>Neobatrachia</taxon>
        <taxon>Hyloidea</taxon>
        <taxon>Eleutherodactylidae</taxon>
        <taxon>Eleutherodactylinae</taxon>
        <taxon>Eleutherodactylus</taxon>
        <taxon>Eleutherodactylus</taxon>
    </lineage>
</organism>
<dbReference type="AlphaFoldDB" id="A0A8J6FK71"/>
<evidence type="ECO:0000313" key="12">
    <source>
        <dbReference type="EMBL" id="KAG9488851.1"/>
    </source>
</evidence>
<dbReference type="GO" id="GO:0004674">
    <property type="term" value="F:protein serine/threonine kinase activity"/>
    <property type="evidence" value="ECO:0007669"/>
    <property type="project" value="UniProtKB-KW"/>
</dbReference>
<dbReference type="InterPro" id="IPR051585">
    <property type="entry name" value="STE20_Ser/Thr_Kinases"/>
</dbReference>
<keyword evidence="5" id="KW-0808">Transferase</keyword>
<feature type="compositionally biased region" description="Basic and acidic residues" evidence="10">
    <location>
        <begin position="478"/>
        <end position="490"/>
    </location>
</feature>
<evidence type="ECO:0000256" key="8">
    <source>
        <dbReference type="ARBA" id="ARBA00048679"/>
    </source>
</evidence>
<dbReference type="PANTHER" id="PTHR46538:SF5">
    <property type="entry name" value="NON-SPECIFIC SERINE_THREONINE PROTEIN KINASE"/>
    <property type="match status" value="1"/>
</dbReference>
<dbReference type="InterPro" id="IPR000719">
    <property type="entry name" value="Prot_kinase_dom"/>
</dbReference>
<feature type="compositionally biased region" description="Basic and acidic residues" evidence="10">
    <location>
        <begin position="686"/>
        <end position="706"/>
    </location>
</feature>
<feature type="region of interest" description="Disordered" evidence="10">
    <location>
        <begin position="460"/>
        <end position="490"/>
    </location>
</feature>